<keyword evidence="2" id="KW-0732">Signal</keyword>
<comment type="caution">
    <text evidence="3">The sequence shown here is derived from an EMBL/GenBank/DDBJ whole genome shotgun (WGS) entry which is preliminary data.</text>
</comment>
<sequence length="229" mass="23661">MRKIVVSACVIAAMLCALPTAASAAVGSAVPAYVQTEGDDGYTPNQHQAPTLAGSTAVGECDGDVPWISYSVELTDPDNQSTGHTARLVITNGTESETIVLGELVNGTLSGRVLWPGASVDENGNPTGWPGWAFVNGEWVETDGNFRWTRGDISATIEVNPEVAVPLSYPPSTPQCATNPHNPGEPATAGLPATGLSASTLPIAVTGGALAVLGVVLLFVMRRRGRALR</sequence>
<gene>
    <name evidence="3" type="ORF">FB391_2286</name>
</gene>
<evidence type="ECO:0000256" key="2">
    <source>
        <dbReference type="SAM" id="SignalP"/>
    </source>
</evidence>
<evidence type="ECO:0000256" key="1">
    <source>
        <dbReference type="SAM" id="Phobius"/>
    </source>
</evidence>
<dbReference type="EMBL" id="VFPE01000002">
    <property type="protein sequence ID" value="TQM28228.1"/>
    <property type="molecule type" value="Genomic_DNA"/>
</dbReference>
<feature type="chain" id="PRO_5022101819" description="LPXTG-motif cell wall-anchored protein" evidence="2">
    <location>
        <begin position="25"/>
        <end position="229"/>
    </location>
</feature>
<organism evidence="3 4">
    <name type="scientific">Microbacterium kyungheense</name>
    <dbReference type="NCBI Taxonomy" id="1263636"/>
    <lineage>
        <taxon>Bacteria</taxon>
        <taxon>Bacillati</taxon>
        <taxon>Actinomycetota</taxon>
        <taxon>Actinomycetes</taxon>
        <taxon>Micrococcales</taxon>
        <taxon>Microbacteriaceae</taxon>
        <taxon>Microbacterium</taxon>
    </lineage>
</organism>
<feature type="transmembrane region" description="Helical" evidence="1">
    <location>
        <begin position="201"/>
        <end position="221"/>
    </location>
</feature>
<keyword evidence="1" id="KW-1133">Transmembrane helix</keyword>
<reference evidence="3 4" key="1">
    <citation type="submission" date="2019-06" db="EMBL/GenBank/DDBJ databases">
        <title>Sequencing the genomes of 1000 actinobacteria strains.</title>
        <authorList>
            <person name="Klenk H.-P."/>
        </authorList>
    </citation>
    <scope>NUCLEOTIDE SEQUENCE [LARGE SCALE GENOMIC DNA]</scope>
    <source>
        <strain evidence="3 4">DSM 105492</strain>
    </source>
</reference>
<protein>
    <recommendedName>
        <fullName evidence="5">LPXTG-motif cell wall-anchored protein</fullName>
    </recommendedName>
</protein>
<evidence type="ECO:0000313" key="3">
    <source>
        <dbReference type="EMBL" id="TQM28228.1"/>
    </source>
</evidence>
<name>A0A543F334_9MICO</name>
<keyword evidence="4" id="KW-1185">Reference proteome</keyword>
<evidence type="ECO:0008006" key="5">
    <source>
        <dbReference type="Google" id="ProtNLM"/>
    </source>
</evidence>
<keyword evidence="1" id="KW-0812">Transmembrane</keyword>
<feature type="signal peptide" evidence="2">
    <location>
        <begin position="1"/>
        <end position="24"/>
    </location>
</feature>
<dbReference type="AlphaFoldDB" id="A0A543F334"/>
<proteinExistence type="predicted"/>
<accession>A0A543F334</accession>
<keyword evidence="1" id="KW-0472">Membrane</keyword>
<dbReference type="Proteomes" id="UP000320235">
    <property type="component" value="Unassembled WGS sequence"/>
</dbReference>
<evidence type="ECO:0000313" key="4">
    <source>
        <dbReference type="Proteomes" id="UP000320235"/>
    </source>
</evidence>